<dbReference type="Gene3D" id="3.30.70.1230">
    <property type="entry name" value="Nucleotide cyclase"/>
    <property type="match status" value="1"/>
</dbReference>
<gene>
    <name evidence="3" type="ORF">M427DRAFT_44704</name>
</gene>
<feature type="region of interest" description="Disordered" evidence="1">
    <location>
        <begin position="153"/>
        <end position="173"/>
    </location>
</feature>
<dbReference type="OrthoDB" id="60033at2759"/>
<evidence type="ECO:0000313" key="3">
    <source>
        <dbReference type="EMBL" id="KXS14946.1"/>
    </source>
</evidence>
<dbReference type="InterPro" id="IPR050697">
    <property type="entry name" value="Adenylyl/Guanylyl_Cyclase_3/4"/>
</dbReference>
<organism evidence="3 4">
    <name type="scientific">Gonapodya prolifera (strain JEL478)</name>
    <name type="common">Monoblepharis prolifera</name>
    <dbReference type="NCBI Taxonomy" id="1344416"/>
    <lineage>
        <taxon>Eukaryota</taxon>
        <taxon>Fungi</taxon>
        <taxon>Fungi incertae sedis</taxon>
        <taxon>Chytridiomycota</taxon>
        <taxon>Chytridiomycota incertae sedis</taxon>
        <taxon>Monoblepharidomycetes</taxon>
        <taxon>Monoblepharidales</taxon>
        <taxon>Gonapodyaceae</taxon>
        <taxon>Gonapodya</taxon>
    </lineage>
</organism>
<dbReference type="PROSITE" id="PS50125">
    <property type="entry name" value="GUANYLATE_CYCLASE_2"/>
    <property type="match status" value="1"/>
</dbReference>
<dbReference type="AlphaFoldDB" id="A0A139ADP3"/>
<dbReference type="GO" id="GO:0009190">
    <property type="term" value="P:cyclic nucleotide biosynthetic process"/>
    <property type="evidence" value="ECO:0007669"/>
    <property type="project" value="InterPro"/>
</dbReference>
<dbReference type="SUPFAM" id="SSF55073">
    <property type="entry name" value="Nucleotide cyclase"/>
    <property type="match status" value="1"/>
</dbReference>
<dbReference type="CDD" id="cd07302">
    <property type="entry name" value="CHD"/>
    <property type="match status" value="1"/>
</dbReference>
<dbReference type="InterPro" id="IPR001054">
    <property type="entry name" value="A/G_cyclase"/>
</dbReference>
<evidence type="ECO:0000256" key="1">
    <source>
        <dbReference type="SAM" id="MobiDB-lite"/>
    </source>
</evidence>
<feature type="region of interest" description="Disordered" evidence="1">
    <location>
        <begin position="1"/>
        <end position="41"/>
    </location>
</feature>
<feature type="domain" description="Guanylate cyclase" evidence="2">
    <location>
        <begin position="768"/>
        <end position="900"/>
    </location>
</feature>
<dbReference type="STRING" id="1344416.A0A139ADP3"/>
<dbReference type="PANTHER" id="PTHR43081">
    <property type="entry name" value="ADENYLATE CYCLASE, TERMINAL-DIFFERENTIATION SPECIFIC-RELATED"/>
    <property type="match status" value="1"/>
</dbReference>
<dbReference type="PANTHER" id="PTHR43081:SF1">
    <property type="entry name" value="ADENYLATE CYCLASE, TERMINAL-DIFFERENTIATION SPECIFIC"/>
    <property type="match status" value="1"/>
</dbReference>
<keyword evidence="4" id="KW-1185">Reference proteome</keyword>
<dbReference type="OMA" id="GYRTYTM"/>
<dbReference type="Pfam" id="PF00211">
    <property type="entry name" value="Guanylate_cyc"/>
    <property type="match status" value="1"/>
</dbReference>
<proteinExistence type="predicted"/>
<dbReference type="SUPFAM" id="SSF55781">
    <property type="entry name" value="GAF domain-like"/>
    <property type="match status" value="1"/>
</dbReference>
<sequence length="1026" mass="109963">MHTTSTARLSKIDPRTSTTSLAHARQPRPPSRSPAVSTTPQPLKLHVQRDELPSHVQLLTDAYVVEGNSNHAAIQASWGLFSSLGDEDRNLLLRGILSGCAASQVEFICTTLSLKFADAELPPVHLSDFHNKLIRDQKMRGTIVGGAVNRRKSAGLNDVKPPTSPLDSLRKSVKPKTRIPEIRSVNTSEEVPSAFSSATHYASLLNSGSDPSVLLRHISSLPPRASLQCARFLARRAHNLLSATNFARAAVEMEDAPSCAHLAIKAAQNAAEAQHATLWTLDQTSGTAIVLASTFLQSGHTTPCDLLFHHASLLLPKPTSAISANVASDPAYLDLLTALYDALPVECAVRSVATVPVFLPGAPHVALGALEVINKAGAQHTRALDPTEGPNYVDESHCFATDDVAALEVISAASATYMARDAAREELARAAAKARNAVVAAAELVQVIGADGSGGSEGRDDDLRDDTAPAVEDVDVDFERLELGKVLRRAALAVAQVTGAESGVVLVLEREEDELWTVSPGDAKGRPRKLVGASSREPGRAQYGNVMGVIVLSNKLSNISREPVPLVGRSTGTTKPHRPDLIAGPDFSEEDKQVTESFACIVSAAISLSRSYIKLGQSALDRANETQYIAAVLNSMPGKRIVATFDAFGRLRNVNRPNVLGLTSDTAGHRSIIVLRLMARIRLCGLAESVVLDYEVGVLDFGTIQSPLSDGSNETDNAVGPELVLIMEEVDRTRRTADALARVLPASEVSKVLEAPDDVAKGLTNKSSVMITDIKEFSRLSEIVDGADIVNLLNSHFATMLTHVSNHGGLVDTILGDGTLSVFGAPFSPLPDSRNAVVAALRIRDAVLATNKIQCENGLSDVRVCIGISIAPILAAVMGNESRNDFTVLGATVSFAITLEKAGRDYGCDIVVDRATRDEIVEGFHIRELDTVSVNGRDITLFEPIAEIETHLSEDFMAAVVAYELGLGEYSEWHHQLTSIGRRAMNWLAAIQQFKKAAQLTNEEPARFMMAKCAEQQKELDSRVMA</sequence>
<feature type="region of interest" description="Disordered" evidence="1">
    <location>
        <begin position="566"/>
        <end position="586"/>
    </location>
</feature>
<name>A0A139ADP3_GONPJ</name>
<evidence type="ECO:0000259" key="2">
    <source>
        <dbReference type="PROSITE" id="PS50125"/>
    </source>
</evidence>
<accession>A0A139ADP3</accession>
<evidence type="ECO:0000313" key="4">
    <source>
        <dbReference type="Proteomes" id="UP000070544"/>
    </source>
</evidence>
<dbReference type="GO" id="GO:0035556">
    <property type="term" value="P:intracellular signal transduction"/>
    <property type="evidence" value="ECO:0007669"/>
    <property type="project" value="InterPro"/>
</dbReference>
<dbReference type="InterPro" id="IPR029787">
    <property type="entry name" value="Nucleotide_cyclase"/>
</dbReference>
<dbReference type="SMART" id="SM00044">
    <property type="entry name" value="CYCc"/>
    <property type="match status" value="1"/>
</dbReference>
<dbReference type="EMBL" id="KQ965765">
    <property type="protein sequence ID" value="KXS14946.1"/>
    <property type="molecule type" value="Genomic_DNA"/>
</dbReference>
<protein>
    <recommendedName>
        <fullName evidence="2">Guanylate cyclase domain-containing protein</fullName>
    </recommendedName>
</protein>
<reference evidence="3 4" key="1">
    <citation type="journal article" date="2015" name="Genome Biol. Evol.">
        <title>Phylogenomic analyses indicate that early fungi evolved digesting cell walls of algal ancestors of land plants.</title>
        <authorList>
            <person name="Chang Y."/>
            <person name="Wang S."/>
            <person name="Sekimoto S."/>
            <person name="Aerts A.L."/>
            <person name="Choi C."/>
            <person name="Clum A."/>
            <person name="LaButti K.M."/>
            <person name="Lindquist E.A."/>
            <person name="Yee Ngan C."/>
            <person name="Ohm R.A."/>
            <person name="Salamov A.A."/>
            <person name="Grigoriev I.V."/>
            <person name="Spatafora J.W."/>
            <person name="Berbee M.L."/>
        </authorList>
    </citation>
    <scope>NUCLEOTIDE SEQUENCE [LARGE SCALE GENOMIC DNA]</scope>
    <source>
        <strain evidence="3 4">JEL478</strain>
    </source>
</reference>
<dbReference type="Proteomes" id="UP000070544">
    <property type="component" value="Unassembled WGS sequence"/>
</dbReference>